<dbReference type="InterPro" id="IPR036236">
    <property type="entry name" value="Znf_C2H2_sf"/>
</dbReference>
<evidence type="ECO:0000256" key="2">
    <source>
        <dbReference type="ARBA" id="ARBA00022737"/>
    </source>
</evidence>
<accession>A0A8J2WPF4</accession>
<keyword evidence="3 5" id="KW-0863">Zinc-finger</keyword>
<keyword evidence="9" id="KW-1185">Reference proteome</keyword>
<proteinExistence type="predicted"/>
<feature type="compositionally biased region" description="Low complexity" evidence="6">
    <location>
        <begin position="637"/>
        <end position="647"/>
    </location>
</feature>
<feature type="region of interest" description="Disordered" evidence="6">
    <location>
        <begin position="269"/>
        <end position="314"/>
    </location>
</feature>
<dbReference type="Gene3D" id="3.30.160.60">
    <property type="entry name" value="Classic Zinc Finger"/>
    <property type="match status" value="5"/>
</dbReference>
<evidence type="ECO:0000256" key="5">
    <source>
        <dbReference type="PROSITE-ProRule" id="PRU00042"/>
    </source>
</evidence>
<evidence type="ECO:0000313" key="8">
    <source>
        <dbReference type="EMBL" id="CAH0106607.1"/>
    </source>
</evidence>
<dbReference type="AlphaFoldDB" id="A0A8J2WPF4"/>
<evidence type="ECO:0000313" key="9">
    <source>
        <dbReference type="Proteomes" id="UP000789390"/>
    </source>
</evidence>
<dbReference type="PROSITE" id="PS50157">
    <property type="entry name" value="ZINC_FINGER_C2H2_2"/>
    <property type="match status" value="2"/>
</dbReference>
<evidence type="ECO:0000256" key="1">
    <source>
        <dbReference type="ARBA" id="ARBA00022723"/>
    </source>
</evidence>
<dbReference type="Pfam" id="PF00096">
    <property type="entry name" value="zf-C2H2"/>
    <property type="match status" value="1"/>
</dbReference>
<evidence type="ECO:0000256" key="6">
    <source>
        <dbReference type="SAM" id="MobiDB-lite"/>
    </source>
</evidence>
<sequence>MAQPEVLLEVEMNEMQTCPSISSPSIRSLPTEKKSFSCTLCSYSSDYRNNVKVHSMKVHKKNLSDFECCDTNFSNRIAMQKHLIEFHVKRFLCEICNAGFFNPSHLRRHAVRCKSIISQQETLQKQNLTVRKKKVSKDAKSFLHQHQKSSSLTFPLKPTSFKCTKCPFNSKWLNSLHRHIQCVHEVIYNCCGSRFTTKNSLKEHKLAEHGTGFKCSVCAQIFSSFLLLKNHQLTHSGHKNFKCNLCDYSSLWKSNLKKHVSLNHEANSSSLAGQLDQDNRSPTHVDLSDDCGAPSEKKVAVDASSGDSSFEISNNGKENLDAGEICDANKSGISVDFARNLVEQQLKLRRKGITKEKKNATKSPTRSSKRHSIKPEDYQNNSNSQMAEILSTSTAAPNFVLKLDSDEEISQSSSETSLVVNKSENIQADFKGKDTKSLEKTTMYKCTLCPLETKRSDYLKVHMKIKHEHQGIDSSAMNSSLNSSIVSKLSPSINATVLTCSLCPYSTKWPGNLRTHMRGKHGENKFQCAICSQEFDSPFILRRHHECVHSIPTDSGVFKCSICEFTTSTKDLLIQHDTETHFLISPLERWNLENPPGQSSSQQQTAVNRTEVSLPLKQTKNKIGFNETNCTDRSTSESDQSFSSPQSVRLPPNSLRRSGRLATEKAPPSVNDSYCQPSHGSTLVMNSMSIHVEARQIRAQIPLAMTISAVLSLLQRLLEMSCSLTNLMREKMEVESRSQTIESFEYVWNTSKVAVVRWEDLKGLMNHDTSLNAVKYAYGTLPLFNDWEKSDHIEILENVILLIVNTVKNSQLQPSNRSDLRFSESFQITSANAKFRSSLPCLPTDQSRKRNAASVAVGMTTKANVSAVDLSKDKNFLSLKEFCRLANISIWQNTKCRSRKGFKDDFGDYHTMYRVGIGKMLNLYCPGGVTHLKCCGKVFDLSELKDHVDKNHEAGRPNRTEPSISPA</sequence>
<name>A0A8J2WPF4_9CRUS</name>
<keyword evidence="1" id="KW-0479">Metal-binding</keyword>
<dbReference type="PANTHER" id="PTHR24379:SF121">
    <property type="entry name" value="C2H2-TYPE DOMAIN-CONTAINING PROTEIN"/>
    <property type="match status" value="1"/>
</dbReference>
<dbReference type="InterPro" id="IPR013087">
    <property type="entry name" value="Znf_C2H2_type"/>
</dbReference>
<keyword evidence="2" id="KW-0677">Repeat</keyword>
<evidence type="ECO:0000259" key="7">
    <source>
        <dbReference type="PROSITE" id="PS50157"/>
    </source>
</evidence>
<dbReference type="SUPFAM" id="SSF57667">
    <property type="entry name" value="beta-beta-alpha zinc fingers"/>
    <property type="match status" value="2"/>
</dbReference>
<dbReference type="EMBL" id="CAKKLH010000224">
    <property type="protein sequence ID" value="CAH0106607.1"/>
    <property type="molecule type" value="Genomic_DNA"/>
</dbReference>
<feature type="compositionally biased region" description="Basic and acidic residues" evidence="6">
    <location>
        <begin position="277"/>
        <end position="287"/>
    </location>
</feature>
<dbReference type="OrthoDB" id="6369148at2759"/>
<evidence type="ECO:0000256" key="3">
    <source>
        <dbReference type="ARBA" id="ARBA00022771"/>
    </source>
</evidence>
<evidence type="ECO:0000256" key="4">
    <source>
        <dbReference type="ARBA" id="ARBA00022833"/>
    </source>
</evidence>
<gene>
    <name evidence="8" type="ORF">DGAL_LOCUS9764</name>
</gene>
<feature type="region of interest" description="Disordered" evidence="6">
    <location>
        <begin position="625"/>
        <end position="674"/>
    </location>
</feature>
<dbReference type="GO" id="GO:0008270">
    <property type="term" value="F:zinc ion binding"/>
    <property type="evidence" value="ECO:0007669"/>
    <property type="project" value="UniProtKB-KW"/>
</dbReference>
<protein>
    <recommendedName>
        <fullName evidence="7">C2H2-type domain-containing protein</fullName>
    </recommendedName>
</protein>
<feature type="region of interest" description="Disordered" evidence="6">
    <location>
        <begin position="348"/>
        <end position="381"/>
    </location>
</feature>
<dbReference type="PROSITE" id="PS00028">
    <property type="entry name" value="ZINC_FINGER_C2H2_1"/>
    <property type="match status" value="2"/>
</dbReference>
<organism evidence="8 9">
    <name type="scientific">Daphnia galeata</name>
    <dbReference type="NCBI Taxonomy" id="27404"/>
    <lineage>
        <taxon>Eukaryota</taxon>
        <taxon>Metazoa</taxon>
        <taxon>Ecdysozoa</taxon>
        <taxon>Arthropoda</taxon>
        <taxon>Crustacea</taxon>
        <taxon>Branchiopoda</taxon>
        <taxon>Diplostraca</taxon>
        <taxon>Cladocera</taxon>
        <taxon>Anomopoda</taxon>
        <taxon>Daphniidae</taxon>
        <taxon>Daphnia</taxon>
    </lineage>
</organism>
<dbReference type="Proteomes" id="UP000789390">
    <property type="component" value="Unassembled WGS sequence"/>
</dbReference>
<feature type="domain" description="C2H2-type" evidence="7">
    <location>
        <begin position="526"/>
        <end position="550"/>
    </location>
</feature>
<feature type="domain" description="C2H2-type" evidence="7">
    <location>
        <begin position="213"/>
        <end position="240"/>
    </location>
</feature>
<dbReference type="PANTHER" id="PTHR24379">
    <property type="entry name" value="KRAB AND ZINC FINGER DOMAIN-CONTAINING"/>
    <property type="match status" value="1"/>
</dbReference>
<feature type="compositionally biased region" description="Polar residues" evidence="6">
    <location>
        <begin position="305"/>
        <end position="314"/>
    </location>
</feature>
<keyword evidence="4" id="KW-0862">Zinc</keyword>
<dbReference type="Pfam" id="PF13909">
    <property type="entry name" value="zf-H2C2_5"/>
    <property type="match status" value="1"/>
</dbReference>
<reference evidence="8" key="1">
    <citation type="submission" date="2021-11" db="EMBL/GenBank/DDBJ databases">
        <authorList>
            <person name="Schell T."/>
        </authorList>
    </citation>
    <scope>NUCLEOTIDE SEQUENCE</scope>
    <source>
        <strain evidence="8">M5</strain>
    </source>
</reference>
<comment type="caution">
    <text evidence="8">The sequence shown here is derived from an EMBL/GenBank/DDBJ whole genome shotgun (WGS) entry which is preliminary data.</text>
</comment>
<dbReference type="SMART" id="SM00355">
    <property type="entry name" value="ZnF_C2H2"/>
    <property type="match status" value="11"/>
</dbReference>